<gene>
    <name evidence="1" type="ORF">PGTG_21897</name>
</gene>
<dbReference type="GeneID" id="13541698"/>
<dbReference type="EMBL" id="DS178311">
    <property type="protein sequence ID" value="EHS64147.1"/>
    <property type="molecule type" value="Genomic_DNA"/>
</dbReference>
<dbReference type="KEGG" id="pgr:PGTG_21897"/>
<accession>H6QTC8</accession>
<proteinExistence type="predicted"/>
<dbReference type="InParanoid" id="H6QTC8"/>
<sequence length="56" mass="6745">MSYMQDFFGCPDLPEKQIWSETVKHTKELWVTSQSSTQKEYERKQQLYGIKDRINS</sequence>
<reference evidence="2" key="1">
    <citation type="journal article" date="2011" name="Proc. Natl. Acad. Sci. U.S.A.">
        <title>Obligate biotrophy features unraveled by the genomic analysis of rust fungi.</title>
        <authorList>
            <person name="Duplessis S."/>
            <person name="Cuomo C.A."/>
            <person name="Lin Y.-C."/>
            <person name="Aerts A."/>
            <person name="Tisserant E."/>
            <person name="Veneault-Fourrey C."/>
            <person name="Joly D.L."/>
            <person name="Hacquard S."/>
            <person name="Amselem J."/>
            <person name="Cantarel B.L."/>
            <person name="Chiu R."/>
            <person name="Coutinho P.M."/>
            <person name="Feau N."/>
            <person name="Field M."/>
            <person name="Frey P."/>
            <person name="Gelhaye E."/>
            <person name="Goldberg J."/>
            <person name="Grabherr M.G."/>
            <person name="Kodira C.D."/>
            <person name="Kohler A."/>
            <person name="Kuees U."/>
            <person name="Lindquist E.A."/>
            <person name="Lucas S.M."/>
            <person name="Mago R."/>
            <person name="Mauceli E."/>
            <person name="Morin E."/>
            <person name="Murat C."/>
            <person name="Pangilinan J.L."/>
            <person name="Park R."/>
            <person name="Pearson M."/>
            <person name="Quesneville H."/>
            <person name="Rouhier N."/>
            <person name="Sakthikumar S."/>
            <person name="Salamov A.A."/>
            <person name="Schmutz J."/>
            <person name="Selles B."/>
            <person name="Shapiro H."/>
            <person name="Tanguay P."/>
            <person name="Tuskan G.A."/>
            <person name="Henrissat B."/>
            <person name="Van de Peer Y."/>
            <person name="Rouze P."/>
            <person name="Ellis J.G."/>
            <person name="Dodds P.N."/>
            <person name="Schein J.E."/>
            <person name="Zhong S."/>
            <person name="Hamelin R.C."/>
            <person name="Grigoriev I.V."/>
            <person name="Szabo L.J."/>
            <person name="Martin F."/>
        </authorList>
    </citation>
    <scope>NUCLEOTIDE SEQUENCE [LARGE SCALE GENOMIC DNA]</scope>
    <source>
        <strain evidence="2">CRL 75-36-700-3 / race SCCL</strain>
    </source>
</reference>
<dbReference type="AlphaFoldDB" id="H6QTC8"/>
<keyword evidence="2" id="KW-1185">Reference proteome</keyword>
<protein>
    <submittedName>
        <fullName evidence="1">Uncharacterized protein</fullName>
    </submittedName>
</protein>
<dbReference type="eggNOG" id="ENOG502SBYH">
    <property type="taxonomic scope" value="Eukaryota"/>
</dbReference>
<organism evidence="1 2">
    <name type="scientific">Puccinia graminis f. sp. tritici (strain CRL 75-36-700-3 / race SCCL)</name>
    <name type="common">Black stem rust fungus</name>
    <dbReference type="NCBI Taxonomy" id="418459"/>
    <lineage>
        <taxon>Eukaryota</taxon>
        <taxon>Fungi</taxon>
        <taxon>Dikarya</taxon>
        <taxon>Basidiomycota</taxon>
        <taxon>Pucciniomycotina</taxon>
        <taxon>Pucciniomycetes</taxon>
        <taxon>Pucciniales</taxon>
        <taxon>Pucciniaceae</taxon>
        <taxon>Puccinia</taxon>
    </lineage>
</organism>
<evidence type="ECO:0000313" key="1">
    <source>
        <dbReference type="EMBL" id="EHS64147.1"/>
    </source>
</evidence>
<dbReference type="HOGENOM" id="CLU_3015259_0_0_1"/>
<name>H6QTC8_PUCGT</name>
<evidence type="ECO:0000313" key="2">
    <source>
        <dbReference type="Proteomes" id="UP000008783"/>
    </source>
</evidence>
<dbReference type="RefSeq" id="XP_003889227.1">
    <property type="nucleotide sequence ID" value="XM_003889178.1"/>
</dbReference>
<dbReference type="VEuPathDB" id="FungiDB:PGTG_21897"/>
<dbReference type="Proteomes" id="UP000008783">
    <property type="component" value="Unassembled WGS sequence"/>
</dbReference>